<reference evidence="7 8" key="1">
    <citation type="journal article" date="2019" name="Int. J. Syst. Evol. Microbiol.">
        <title>The Global Catalogue of Microorganisms (GCM) 10K type strain sequencing project: providing services to taxonomists for standard genome sequencing and annotation.</title>
        <authorList>
            <consortium name="The Broad Institute Genomics Platform"/>
            <consortium name="The Broad Institute Genome Sequencing Center for Infectious Disease"/>
            <person name="Wu L."/>
            <person name="Ma J."/>
        </authorList>
    </citation>
    <scope>NUCLEOTIDE SEQUENCE [LARGE SCALE GENOMIC DNA]</scope>
    <source>
        <strain evidence="7 8">JCM 16001</strain>
    </source>
</reference>
<dbReference type="Pfam" id="PF00012">
    <property type="entry name" value="HSP70"/>
    <property type="match status" value="1"/>
</dbReference>
<keyword evidence="2" id="KW-0597">Phosphoprotein</keyword>
<dbReference type="InterPro" id="IPR029047">
    <property type="entry name" value="HSP70_peptide-bd_sf"/>
</dbReference>
<keyword evidence="3" id="KW-0547">Nucleotide-binding</keyword>
<keyword evidence="8" id="KW-1185">Reference proteome</keyword>
<keyword evidence="4" id="KW-0067">ATP-binding</keyword>
<dbReference type="RefSeq" id="WP_344480595.1">
    <property type="nucleotide sequence ID" value="NZ_BAAAQF010000002.1"/>
</dbReference>
<keyword evidence="5" id="KW-0346">Stress response</keyword>
<protein>
    <submittedName>
        <fullName evidence="7">Hsp70 family protein</fullName>
    </submittedName>
</protein>
<organism evidence="7 8">
    <name type="scientific">Glycomyces endophyticus</name>
    <dbReference type="NCBI Taxonomy" id="480996"/>
    <lineage>
        <taxon>Bacteria</taxon>
        <taxon>Bacillati</taxon>
        <taxon>Actinomycetota</taxon>
        <taxon>Actinomycetes</taxon>
        <taxon>Glycomycetales</taxon>
        <taxon>Glycomycetaceae</taxon>
        <taxon>Glycomyces</taxon>
    </lineage>
</organism>
<evidence type="ECO:0000313" key="7">
    <source>
        <dbReference type="EMBL" id="GAA1660354.1"/>
    </source>
</evidence>
<dbReference type="EMBL" id="BAAAQF010000002">
    <property type="protein sequence ID" value="GAA1660354.1"/>
    <property type="molecule type" value="Genomic_DNA"/>
</dbReference>
<sequence length="499" mass="53713">MTIGIDLGTTYSAVAVVHEDGAPEILEGESGRLTPSVVFFDGIQPLVGLAAKNMAAVAPDSYVELVKRRMGTRYVAHSDENGKEYVPEEISAIILRHLADNARRHLGTDEKDVVVTVPAYFDDAARTATKDAAKIAGLHVRRLINEPTAAGIAYGITKNTKGTYLVFDLGGGTFDVTIMKVGDEGFEVVATGGNRALGGFDFDNLLMSHVNADVGAQGGPDLFDDGALQAALRRDCEEAKRRLTQLTRTSINTAADNRLFRTSVTRDEFEAMSAPLLRRTEDIAEEVLDEAGIAWSAVDGTLLVGGSTRMPMVAAMVERLSGSKPRSDANPDEVVAIGAALIAASLDAEQEGTRPQRTIRDVTSHGMGTIVQDAATQQPYNAVIIPKNSTIPCEFQDTFYTLIARQEHLDFEITEGDSAVVADVEVHHVDTLRLPPGLPEGAPIHITMAYDVDGTIHADILDVTNNRPLGDFHLPRPNNMSSEEVAAATVRLRSMPEEE</sequence>
<dbReference type="Proteomes" id="UP001499851">
    <property type="component" value="Unassembled WGS sequence"/>
</dbReference>
<comment type="similarity">
    <text evidence="1">Belongs to the heat shock protein 70 family.</text>
</comment>
<comment type="caution">
    <text evidence="7">The sequence shown here is derived from an EMBL/GenBank/DDBJ whole genome shotgun (WGS) entry which is preliminary data.</text>
</comment>
<dbReference type="Gene3D" id="3.30.420.40">
    <property type="match status" value="2"/>
</dbReference>
<gene>
    <name evidence="7" type="ORF">GCM10009830_01770</name>
</gene>
<dbReference type="InterPro" id="IPR043129">
    <property type="entry name" value="ATPase_NBD"/>
</dbReference>
<evidence type="ECO:0000256" key="6">
    <source>
        <dbReference type="ARBA" id="ARBA00023186"/>
    </source>
</evidence>
<dbReference type="Gene3D" id="3.90.640.10">
    <property type="entry name" value="Actin, Chain A, domain 4"/>
    <property type="match status" value="1"/>
</dbReference>
<dbReference type="PRINTS" id="PR00301">
    <property type="entry name" value="HEATSHOCK70"/>
</dbReference>
<dbReference type="PANTHER" id="PTHR19375">
    <property type="entry name" value="HEAT SHOCK PROTEIN 70KDA"/>
    <property type="match status" value="1"/>
</dbReference>
<evidence type="ECO:0000256" key="1">
    <source>
        <dbReference type="ARBA" id="ARBA00007381"/>
    </source>
</evidence>
<evidence type="ECO:0000256" key="5">
    <source>
        <dbReference type="ARBA" id="ARBA00023016"/>
    </source>
</evidence>
<dbReference type="PROSITE" id="PS00297">
    <property type="entry name" value="HSP70_1"/>
    <property type="match status" value="1"/>
</dbReference>
<dbReference type="InterPro" id="IPR018181">
    <property type="entry name" value="Heat_shock_70_CS"/>
</dbReference>
<keyword evidence="6" id="KW-0143">Chaperone</keyword>
<evidence type="ECO:0000256" key="3">
    <source>
        <dbReference type="ARBA" id="ARBA00022741"/>
    </source>
</evidence>
<dbReference type="CDD" id="cd24029">
    <property type="entry name" value="ASKHA_NBD_HSP70_DnaK_HscA_HscC"/>
    <property type="match status" value="1"/>
</dbReference>
<evidence type="ECO:0000256" key="2">
    <source>
        <dbReference type="ARBA" id="ARBA00022553"/>
    </source>
</evidence>
<dbReference type="Gene3D" id="2.60.34.10">
    <property type="entry name" value="Substrate Binding Domain Of DNAk, Chain A, domain 1"/>
    <property type="match status" value="1"/>
</dbReference>
<dbReference type="PROSITE" id="PS00329">
    <property type="entry name" value="HSP70_2"/>
    <property type="match status" value="1"/>
</dbReference>
<dbReference type="SUPFAM" id="SSF100920">
    <property type="entry name" value="Heat shock protein 70kD (HSP70), peptide-binding domain"/>
    <property type="match status" value="1"/>
</dbReference>
<accession>A0ABN2FVA1</accession>
<proteinExistence type="inferred from homology"/>
<dbReference type="InterPro" id="IPR013126">
    <property type="entry name" value="Hsp_70_fam"/>
</dbReference>
<dbReference type="SUPFAM" id="SSF53067">
    <property type="entry name" value="Actin-like ATPase domain"/>
    <property type="match status" value="2"/>
</dbReference>
<evidence type="ECO:0000256" key="4">
    <source>
        <dbReference type="ARBA" id="ARBA00022840"/>
    </source>
</evidence>
<name>A0ABN2FVA1_9ACTN</name>
<evidence type="ECO:0000313" key="8">
    <source>
        <dbReference type="Proteomes" id="UP001499851"/>
    </source>
</evidence>